<keyword evidence="5" id="KW-0399">Innate immunity</keyword>
<dbReference type="Pfam" id="PF02198">
    <property type="entry name" value="SAM_PNT"/>
    <property type="match status" value="1"/>
</dbReference>
<dbReference type="GO" id="GO:0045087">
    <property type="term" value="P:innate immune response"/>
    <property type="evidence" value="ECO:0007669"/>
    <property type="project" value="UniProtKB-KW"/>
</dbReference>
<evidence type="ECO:0000313" key="25">
    <source>
        <dbReference type="Proteomes" id="UP001166674"/>
    </source>
</evidence>
<comment type="function">
    <text evidence="12">Negative regulator of innate antiviral response. Blocks IRF3-dependent cytokine production such as IFNA, IFNB and TNF. Interacts with IRF3 and inhibits IRF3 recruitment to type I IFN promoter sequences while also reducing nuclear levels of the coactivators EP300 and CREBBP.</text>
</comment>
<evidence type="ECO:0000256" key="21">
    <source>
        <dbReference type="SAM" id="MobiDB-lite"/>
    </source>
</evidence>
<name>A0AA41MXZ4_SCICA</name>
<gene>
    <name evidence="24" type="ORF">SUZIE_156340</name>
</gene>
<protein>
    <recommendedName>
        <fullName evidence="16">Protein ILRUN</fullName>
    </recommendedName>
    <alternativeName>
        <fullName evidence="19">Prostate epithelium-specific Ets transcription factor</fullName>
    </alternativeName>
    <alternativeName>
        <fullName evidence="18">Prostate-derived Ets factor</fullName>
    </alternativeName>
    <alternativeName>
        <fullName evidence="17">SAM pointed domain-containing Ets transcription factor</fullName>
    </alternativeName>
</protein>
<comment type="function">
    <text evidence="13">May function as an androgen-independent transactivator of the prostate-specific antigen (PSA) promoter. Binds to 5'-GGAT-3' DNA sequences. May play a role in the regulation of the prostate gland and/or prostate cancer development. Acts as a transcriptional activator for SERPINB5 promoter.</text>
</comment>
<evidence type="ECO:0000256" key="13">
    <source>
        <dbReference type="ARBA" id="ARBA00057194"/>
    </source>
</evidence>
<dbReference type="Gene3D" id="2.60.40.10">
    <property type="entry name" value="Immunoglobulins"/>
    <property type="match status" value="1"/>
</dbReference>
<feature type="region of interest" description="Disordered" evidence="21">
    <location>
        <begin position="342"/>
        <end position="529"/>
    </location>
</feature>
<dbReference type="CDD" id="cd08532">
    <property type="entry name" value="SAM_PNT-PDEF-like"/>
    <property type="match status" value="1"/>
</dbReference>
<evidence type="ECO:0000256" key="15">
    <source>
        <dbReference type="ARBA" id="ARBA00062711"/>
    </source>
</evidence>
<dbReference type="InterPro" id="IPR032350">
    <property type="entry name" value="Nbr1_FW"/>
</dbReference>
<comment type="subcellular location">
    <subcellularLocation>
        <location evidence="2">Cytoplasm</location>
    </subcellularLocation>
    <subcellularLocation>
        <location evidence="1 20">Nucleus</location>
    </subcellularLocation>
</comment>
<dbReference type="Gene3D" id="1.10.8.10">
    <property type="entry name" value="DNA helicase RuvA subunit, C-terminal domain"/>
    <property type="match status" value="1"/>
</dbReference>
<evidence type="ECO:0000256" key="17">
    <source>
        <dbReference type="ARBA" id="ARBA00074631"/>
    </source>
</evidence>
<evidence type="ECO:0000259" key="22">
    <source>
        <dbReference type="PROSITE" id="PS50061"/>
    </source>
</evidence>
<dbReference type="PROSITE" id="PS51433">
    <property type="entry name" value="PNT"/>
    <property type="match status" value="1"/>
</dbReference>
<proteinExistence type="inferred from homology"/>
<keyword evidence="11 20" id="KW-0539">Nucleus</keyword>
<evidence type="ECO:0000256" key="11">
    <source>
        <dbReference type="ARBA" id="ARBA00023242"/>
    </source>
</evidence>
<dbReference type="GO" id="GO:0000122">
    <property type="term" value="P:negative regulation of transcription by RNA polymerase II"/>
    <property type="evidence" value="ECO:0007669"/>
    <property type="project" value="UniProtKB-ARBA"/>
</dbReference>
<dbReference type="CDD" id="cd14947">
    <property type="entry name" value="NBR1_like"/>
    <property type="match status" value="1"/>
</dbReference>
<dbReference type="FunFam" id="1.10.10.10:FF:000220">
    <property type="entry name" value="SAM pointed domain-containing Ets transcription factor"/>
    <property type="match status" value="1"/>
</dbReference>
<dbReference type="Pfam" id="PF14555">
    <property type="entry name" value="UBA_4"/>
    <property type="match status" value="1"/>
</dbReference>
<dbReference type="InterPro" id="IPR039517">
    <property type="entry name" value="C6orf106_UBA-like"/>
</dbReference>
<keyword evidence="9" id="KW-0010">Activator</keyword>
<evidence type="ECO:0000256" key="20">
    <source>
        <dbReference type="RuleBase" id="RU004019"/>
    </source>
</evidence>
<evidence type="ECO:0000313" key="24">
    <source>
        <dbReference type="EMBL" id="MBZ3880118.1"/>
    </source>
</evidence>
<dbReference type="PROSITE" id="PS50061">
    <property type="entry name" value="ETS_DOMAIN_3"/>
    <property type="match status" value="1"/>
</dbReference>
<dbReference type="GO" id="GO:0043565">
    <property type="term" value="F:sequence-specific DNA binding"/>
    <property type="evidence" value="ECO:0007669"/>
    <property type="project" value="InterPro"/>
</dbReference>
<evidence type="ECO:0000256" key="14">
    <source>
        <dbReference type="ARBA" id="ARBA00061820"/>
    </source>
</evidence>
<dbReference type="Proteomes" id="UP001166674">
    <property type="component" value="Unassembled WGS sequence"/>
</dbReference>
<organism evidence="24 25">
    <name type="scientific">Sciurus carolinensis</name>
    <name type="common">Eastern gray squirrel</name>
    <dbReference type="NCBI Taxonomy" id="30640"/>
    <lineage>
        <taxon>Eukaryota</taxon>
        <taxon>Metazoa</taxon>
        <taxon>Chordata</taxon>
        <taxon>Craniata</taxon>
        <taxon>Vertebrata</taxon>
        <taxon>Euteleostomi</taxon>
        <taxon>Mammalia</taxon>
        <taxon>Eutheria</taxon>
        <taxon>Euarchontoglires</taxon>
        <taxon>Glires</taxon>
        <taxon>Rodentia</taxon>
        <taxon>Sciuromorpha</taxon>
        <taxon>Sciuridae</taxon>
        <taxon>Sciurinae</taxon>
        <taxon>Sciurini</taxon>
        <taxon>Sciurus</taxon>
    </lineage>
</organism>
<feature type="domain" description="PNT" evidence="23">
    <location>
        <begin position="785"/>
        <end position="869"/>
    </location>
</feature>
<accession>A0AA41MXZ4</accession>
<dbReference type="FunFam" id="1.10.150.50:FF:000050">
    <property type="entry name" value="SAM pointed domain containing ETS transcription factor"/>
    <property type="match status" value="1"/>
</dbReference>
<dbReference type="PRINTS" id="PR00454">
    <property type="entry name" value="ETSDOMAIN"/>
</dbReference>
<dbReference type="GO" id="GO:0043130">
    <property type="term" value="F:ubiquitin binding"/>
    <property type="evidence" value="ECO:0007669"/>
    <property type="project" value="TreeGrafter"/>
</dbReference>
<comment type="caution">
    <text evidence="24">The sequence shown here is derived from an EMBL/GenBank/DDBJ whole genome shotgun (WGS) entry which is preliminary data.</text>
</comment>
<dbReference type="SUPFAM" id="SSF47769">
    <property type="entry name" value="SAM/Pointed domain"/>
    <property type="match status" value="1"/>
</dbReference>
<dbReference type="Pfam" id="PF16158">
    <property type="entry name" value="N_BRCA1_IG"/>
    <property type="match status" value="1"/>
</dbReference>
<dbReference type="GO" id="GO:0003700">
    <property type="term" value="F:DNA-binding transcription factor activity"/>
    <property type="evidence" value="ECO:0007669"/>
    <property type="project" value="InterPro"/>
</dbReference>
<dbReference type="PROSITE" id="PS00345">
    <property type="entry name" value="ETS_DOMAIN_1"/>
    <property type="match status" value="1"/>
</dbReference>
<comment type="subunit">
    <text evidence="14">Interacts with IRF3; the interaction inhibits IRF3 binding to its DNA consensus sequence.</text>
</comment>
<dbReference type="GO" id="GO:0016236">
    <property type="term" value="P:macroautophagy"/>
    <property type="evidence" value="ECO:0007669"/>
    <property type="project" value="TreeGrafter"/>
</dbReference>
<feature type="compositionally biased region" description="Polar residues" evidence="21">
    <location>
        <begin position="255"/>
        <end position="265"/>
    </location>
</feature>
<dbReference type="InterPro" id="IPR003118">
    <property type="entry name" value="Pointed_dom"/>
</dbReference>
<dbReference type="SMART" id="SM00413">
    <property type="entry name" value="ETS"/>
    <property type="match status" value="1"/>
</dbReference>
<evidence type="ECO:0000256" key="8">
    <source>
        <dbReference type="ARBA" id="ARBA00023125"/>
    </source>
</evidence>
<dbReference type="EMBL" id="JAATJV010371099">
    <property type="protein sequence ID" value="MBZ3880118.1"/>
    <property type="molecule type" value="Genomic_DNA"/>
</dbReference>
<dbReference type="FunFam" id="1.10.8.10:FF:000015">
    <property type="entry name" value="Chromosome 6 C6orf106 homolog"/>
    <property type="match status" value="1"/>
</dbReference>
<dbReference type="CDD" id="cd14349">
    <property type="entry name" value="UBA_CF106"/>
    <property type="match status" value="1"/>
</dbReference>
<evidence type="ECO:0000256" key="18">
    <source>
        <dbReference type="ARBA" id="ARBA00082414"/>
    </source>
</evidence>
<dbReference type="SMART" id="SM00251">
    <property type="entry name" value="SAM_PNT"/>
    <property type="match status" value="1"/>
</dbReference>
<dbReference type="PANTHER" id="PTHR20930:SF0">
    <property type="entry name" value="PROTEIN ILRUN"/>
    <property type="match status" value="1"/>
</dbReference>
<evidence type="ECO:0000256" key="2">
    <source>
        <dbReference type="ARBA" id="ARBA00004496"/>
    </source>
</evidence>
<dbReference type="Gene3D" id="1.10.150.50">
    <property type="entry name" value="Transcription Factor, Ets-1"/>
    <property type="match status" value="1"/>
</dbReference>
<dbReference type="Gene3D" id="1.10.10.10">
    <property type="entry name" value="Winged helix-like DNA-binding domain superfamily/Winged helix DNA-binding domain"/>
    <property type="match status" value="1"/>
</dbReference>
<evidence type="ECO:0000256" key="12">
    <source>
        <dbReference type="ARBA" id="ARBA00053527"/>
    </source>
</evidence>
<dbReference type="PANTHER" id="PTHR20930">
    <property type="entry name" value="OVARIAN CARCINOMA ANTIGEN CA125-RELATED"/>
    <property type="match status" value="1"/>
</dbReference>
<dbReference type="SUPFAM" id="SSF46934">
    <property type="entry name" value="UBA-like"/>
    <property type="match status" value="1"/>
</dbReference>
<evidence type="ECO:0000256" key="19">
    <source>
        <dbReference type="ARBA" id="ARBA00082636"/>
    </source>
</evidence>
<evidence type="ECO:0000259" key="23">
    <source>
        <dbReference type="PROSITE" id="PS51433"/>
    </source>
</evidence>
<dbReference type="InterPro" id="IPR013783">
    <property type="entry name" value="Ig-like_fold"/>
</dbReference>
<evidence type="ECO:0000256" key="3">
    <source>
        <dbReference type="ARBA" id="ARBA00005562"/>
    </source>
</evidence>
<dbReference type="InterPro" id="IPR000418">
    <property type="entry name" value="Ets_dom"/>
</dbReference>
<dbReference type="SUPFAM" id="SSF46785">
    <property type="entry name" value="Winged helix' DNA-binding domain"/>
    <property type="match status" value="1"/>
</dbReference>
<comment type="subunit">
    <text evidence="15">Interacts with the DNA-binding domain of the androgen receptor. Interacts with NKX3-1.</text>
</comment>
<evidence type="ECO:0000256" key="4">
    <source>
        <dbReference type="ARBA" id="ARBA00022490"/>
    </source>
</evidence>
<evidence type="ECO:0000256" key="16">
    <source>
        <dbReference type="ARBA" id="ARBA00070744"/>
    </source>
</evidence>
<evidence type="ECO:0000256" key="9">
    <source>
        <dbReference type="ARBA" id="ARBA00023159"/>
    </source>
</evidence>
<dbReference type="FunFam" id="2.60.40.10:FF:000289">
    <property type="entry name" value="Chromosome 6 open reading frame 106"/>
    <property type="match status" value="1"/>
</dbReference>
<feature type="domain" description="ETS" evidence="22">
    <location>
        <begin position="905"/>
        <end position="988"/>
    </location>
</feature>
<dbReference type="InterPro" id="IPR009060">
    <property type="entry name" value="UBA-like_sf"/>
</dbReference>
<dbReference type="InterPro" id="IPR036390">
    <property type="entry name" value="WH_DNA-bd_sf"/>
</dbReference>
<dbReference type="InterPro" id="IPR013761">
    <property type="entry name" value="SAM/pointed_sf"/>
</dbReference>
<reference evidence="24" key="1">
    <citation type="submission" date="2020-03" db="EMBL/GenBank/DDBJ databases">
        <title>Studies in the Genomics of Life Span.</title>
        <authorList>
            <person name="Glass D."/>
        </authorList>
    </citation>
    <scope>NUCLEOTIDE SEQUENCE</scope>
    <source>
        <strain evidence="24">SUZIE</strain>
        <tissue evidence="24">Muscle</tissue>
    </source>
</reference>
<feature type="compositionally biased region" description="Low complexity" evidence="21">
    <location>
        <begin position="402"/>
        <end position="411"/>
    </location>
</feature>
<keyword evidence="25" id="KW-1185">Reference proteome</keyword>
<feature type="region of interest" description="Disordered" evidence="21">
    <location>
        <begin position="650"/>
        <end position="705"/>
    </location>
</feature>
<dbReference type="GO" id="GO:0005634">
    <property type="term" value="C:nucleus"/>
    <property type="evidence" value="ECO:0007669"/>
    <property type="project" value="UniProtKB-SubCell"/>
</dbReference>
<evidence type="ECO:0000256" key="7">
    <source>
        <dbReference type="ARBA" id="ARBA00023015"/>
    </source>
</evidence>
<keyword evidence="8 20" id="KW-0238">DNA-binding</keyword>
<dbReference type="AlphaFoldDB" id="A0AA41MXZ4"/>
<dbReference type="Pfam" id="PF00178">
    <property type="entry name" value="Ets"/>
    <property type="match status" value="1"/>
</dbReference>
<comment type="similarity">
    <text evidence="3 20">Belongs to the ETS family.</text>
</comment>
<keyword evidence="4" id="KW-0963">Cytoplasm</keyword>
<evidence type="ECO:0000256" key="10">
    <source>
        <dbReference type="ARBA" id="ARBA00023163"/>
    </source>
</evidence>
<keyword evidence="10" id="KW-0804">Transcription</keyword>
<dbReference type="InterPro" id="IPR036388">
    <property type="entry name" value="WH-like_DNA-bd_sf"/>
</dbReference>
<keyword evidence="7" id="KW-0805">Transcription regulation</keyword>
<dbReference type="GO" id="GO:0000407">
    <property type="term" value="C:phagophore assembly site"/>
    <property type="evidence" value="ECO:0007669"/>
    <property type="project" value="TreeGrafter"/>
</dbReference>
<sequence length="991" mass="107929">MEGMDVDLDPELMQKFSCLGTTDKDVLISEFQRLLGFQLNPAGCAFFLDMTNWNLQAAIGAYYDFESPNISVPSMSFVEDVTIGEGESIPPDTQFIKTWRIQNSGAEAWPPGVCLKYVGGDQFGHVNMVMVRSLEPQEIADVSVQMCSPSRAGMYQGQWRMCTATGLYYGDVIWVILSVEVGGLLGVTQQLSSFETEFNTQPHRKVEGNFNPFASPQKNRQSDENNLKDPGGSGFDSISKNTWAPAPDQTEQDQNRLSQNSVNLSPSSHANNLSVVTYSKLPVFIPQRQQPQCLIFIIHLVPTNSAVTVGTVITPPLQLLNLEAYRFNDLLKVMQLESGEARIPAGPAGPATRQRPLRDPAPSRAAGQRGMCWPGSQERPEGRLPGGTAQAQALGTDGRGPVRGPVRVAGVQNRQMSAPGSLRRLRPAGSSHSQERAESVGGALTPAVPPPHLEDQGAWSPPPATASRGPGVQRAGHSPCMDPGGRPPTQGHGPLKPSSGELGTRRGPGSPYRALAHPGGSLFLTPRDPPLGRDPILVHQNGTEGERDCVGPVELRRGLSWKGQSWRRGHWNSSSMGQMDPYDSDPGPIVTGDFIMMLNCPAGGREPGRSEEGADWLAPGRRAAAHFDEKEGVKRAMFCLKRWDLGPDAAGSPRSGMGSASPGQSAVPPGCLLLPPDPALRPGLEKGAAGAAGAEKRAWSPRRPATPDQGLSAFYLSYFDMLYPEEGSWVAKGPAASAREEPPEEPEQCPVIDSQAPGGGLDLVPGGLALEEHSLEQVQSMVVGEVLKDIETACKLLNITADPVDWSPGNVQKWLLWTEHQYRLPPVGKAFQELAGKELCAMTEEQFRQRSPLGGDVLHAHLDIWKSAAWMKERTSPGAVHCCASTSEESWTDSEVDSSCSGQPIHLWQFLKELLLKPHSYGRFIRWLNKEKGIFKIEDSAQVARLWGIRKNRPAMNYDKLSRSIRQYYKKGIIRKPGVSQRLVYQFVHPI</sequence>
<evidence type="ECO:0000256" key="1">
    <source>
        <dbReference type="ARBA" id="ARBA00004123"/>
    </source>
</evidence>
<feature type="region of interest" description="Disordered" evidence="21">
    <location>
        <begin position="204"/>
        <end position="265"/>
    </location>
</feature>
<evidence type="ECO:0000256" key="6">
    <source>
        <dbReference type="ARBA" id="ARBA00022859"/>
    </source>
</evidence>
<dbReference type="PROSITE" id="PS00346">
    <property type="entry name" value="ETS_DOMAIN_2"/>
    <property type="match status" value="1"/>
</dbReference>
<evidence type="ECO:0000256" key="5">
    <source>
        <dbReference type="ARBA" id="ARBA00022588"/>
    </source>
</evidence>
<keyword evidence="6" id="KW-0391">Immunity</keyword>